<dbReference type="OrthoDB" id="9793534at2"/>
<keyword evidence="3" id="KW-1185">Reference proteome</keyword>
<comment type="caution">
    <text evidence="2">The sequence shown here is derived from an EMBL/GenBank/DDBJ whole genome shotgun (WGS) entry which is preliminary data.</text>
</comment>
<evidence type="ECO:0000256" key="1">
    <source>
        <dbReference type="SAM" id="MobiDB-lite"/>
    </source>
</evidence>
<sequence>MPPDASAEPGGLPPCPRRPNCASSGHERPERRVEPITLSLPLNRALDRMDVVIARLGGKTITRGRDSLQAEFRTFLGFVDDVDVFFDMYNKTIHLRSASRLGWWDFGVNRRRLERIRELYTHRPNGDTP</sequence>
<feature type="region of interest" description="Disordered" evidence="1">
    <location>
        <begin position="1"/>
        <end position="34"/>
    </location>
</feature>
<name>S7UPI3_9BACT</name>
<dbReference type="STRING" id="1121439.dsat_2852"/>
<proteinExistence type="predicted"/>
<accession>S7UPI3</accession>
<feature type="compositionally biased region" description="Basic and acidic residues" evidence="1">
    <location>
        <begin position="25"/>
        <end position="34"/>
    </location>
</feature>
<reference evidence="2 3" key="1">
    <citation type="journal article" date="2013" name="Genome Announc.">
        <title>Draft genome sequences for three mercury-methylating, sulfate-reducing bacteria.</title>
        <authorList>
            <person name="Brown S.D."/>
            <person name="Hurt R.A.Jr."/>
            <person name="Gilmour C.C."/>
            <person name="Elias D.A."/>
        </authorList>
    </citation>
    <scope>NUCLEOTIDE SEQUENCE [LARGE SCALE GENOMIC DNA]</scope>
    <source>
        <strain evidence="2 3">DSM 16529</strain>
    </source>
</reference>
<dbReference type="PANTHER" id="PTHR34801">
    <property type="entry name" value="EXPRESSED PROTEIN"/>
    <property type="match status" value="1"/>
</dbReference>
<dbReference type="InterPro" id="IPR010865">
    <property type="entry name" value="DUF1499"/>
</dbReference>
<dbReference type="EMBL" id="ATHI01000014">
    <property type="protein sequence ID" value="EPR34213.1"/>
    <property type="molecule type" value="Genomic_DNA"/>
</dbReference>
<evidence type="ECO:0008006" key="4">
    <source>
        <dbReference type="Google" id="ProtNLM"/>
    </source>
</evidence>
<dbReference type="eggNOG" id="COG4446">
    <property type="taxonomic scope" value="Bacteria"/>
</dbReference>
<dbReference type="PANTHER" id="PTHR34801:SF6">
    <property type="entry name" value="SLL1620 PROTEIN"/>
    <property type="match status" value="1"/>
</dbReference>
<protein>
    <recommendedName>
        <fullName evidence="4">DUF1499 domain-containing protein</fullName>
    </recommendedName>
</protein>
<organism evidence="2 3">
    <name type="scientific">Alkalidesulfovibrio alkalitolerans DSM 16529</name>
    <dbReference type="NCBI Taxonomy" id="1121439"/>
    <lineage>
        <taxon>Bacteria</taxon>
        <taxon>Pseudomonadati</taxon>
        <taxon>Thermodesulfobacteriota</taxon>
        <taxon>Desulfovibrionia</taxon>
        <taxon>Desulfovibrionales</taxon>
        <taxon>Desulfovibrionaceae</taxon>
        <taxon>Alkalidesulfovibrio</taxon>
    </lineage>
</organism>
<dbReference type="PATRIC" id="fig|1121439.3.peg.1368"/>
<dbReference type="Pfam" id="PF07386">
    <property type="entry name" value="DUF1499"/>
    <property type="match status" value="1"/>
</dbReference>
<dbReference type="AlphaFoldDB" id="S7UPI3"/>
<evidence type="ECO:0000313" key="3">
    <source>
        <dbReference type="Proteomes" id="UP000014975"/>
    </source>
</evidence>
<gene>
    <name evidence="2" type="ORF">dsat_2852</name>
</gene>
<evidence type="ECO:0000313" key="2">
    <source>
        <dbReference type="EMBL" id="EPR34213.1"/>
    </source>
</evidence>
<dbReference type="RefSeq" id="WP_020886817.1">
    <property type="nucleotide sequence ID" value="NZ_ATHI01000014.1"/>
</dbReference>
<dbReference type="Proteomes" id="UP000014975">
    <property type="component" value="Unassembled WGS sequence"/>
</dbReference>